<protein>
    <submittedName>
        <fullName evidence="1">Uncharacterized protein</fullName>
    </submittedName>
</protein>
<dbReference type="PANTHER" id="PTHR12161">
    <property type="entry name" value="IST1 FAMILY MEMBER"/>
    <property type="match status" value="1"/>
</dbReference>
<name>A0ABD3SAL9_9LAMI</name>
<dbReference type="InterPro" id="IPR005061">
    <property type="entry name" value="Ist1"/>
</dbReference>
<proteinExistence type="predicted"/>
<sequence length="274" mass="31423">MAALELLPGNLVNYQIKENMYIGNVPDNVKYRLLNEIGSSSCVGLGPLLHEYRPCFRENEATKSSSNVKSSKACKNTLNRELELQIYDTTEAEGKIVCVDLASESIKLSKDPILMLNSADGEVGELDEIEEFVPSLSKSRRNLQDQRLFIFKSFRIPQKERTYNYANDNKVEEQVVSTKTRKASRKRLRKRSVFQENEVMDIEYGDSDEASEQRNKIFVEESRKSNGEIVIYGSNSFPFEQPSRHIHPKLPDYDEIAAKFRALKRANLLSKKTR</sequence>
<dbReference type="PANTHER" id="PTHR12161:SF44">
    <property type="entry name" value="REGULATOR OF VPS4 ACTIVITY IN THE MVB PATHWAY PROTEIN"/>
    <property type="match status" value="1"/>
</dbReference>
<organism evidence="1 2">
    <name type="scientific">Penstemon smallii</name>
    <dbReference type="NCBI Taxonomy" id="265156"/>
    <lineage>
        <taxon>Eukaryota</taxon>
        <taxon>Viridiplantae</taxon>
        <taxon>Streptophyta</taxon>
        <taxon>Embryophyta</taxon>
        <taxon>Tracheophyta</taxon>
        <taxon>Spermatophyta</taxon>
        <taxon>Magnoliopsida</taxon>
        <taxon>eudicotyledons</taxon>
        <taxon>Gunneridae</taxon>
        <taxon>Pentapetalae</taxon>
        <taxon>asterids</taxon>
        <taxon>lamiids</taxon>
        <taxon>Lamiales</taxon>
        <taxon>Plantaginaceae</taxon>
        <taxon>Cheloneae</taxon>
        <taxon>Penstemon</taxon>
    </lineage>
</organism>
<keyword evidence="2" id="KW-1185">Reference proteome</keyword>
<comment type="caution">
    <text evidence="1">The sequence shown here is derived from an EMBL/GenBank/DDBJ whole genome shotgun (WGS) entry which is preliminary data.</text>
</comment>
<dbReference type="EMBL" id="JBJXBP010000007">
    <property type="protein sequence ID" value="KAL3821502.1"/>
    <property type="molecule type" value="Genomic_DNA"/>
</dbReference>
<dbReference type="Proteomes" id="UP001634393">
    <property type="component" value="Unassembled WGS sequence"/>
</dbReference>
<evidence type="ECO:0000313" key="2">
    <source>
        <dbReference type="Proteomes" id="UP001634393"/>
    </source>
</evidence>
<gene>
    <name evidence="1" type="ORF">ACJIZ3_007407</name>
</gene>
<reference evidence="1 2" key="1">
    <citation type="submission" date="2024-12" db="EMBL/GenBank/DDBJ databases">
        <title>The unique morphological basis and parallel evolutionary history of personate flowers in Penstemon.</title>
        <authorList>
            <person name="Depatie T.H."/>
            <person name="Wessinger C.A."/>
        </authorList>
    </citation>
    <scope>NUCLEOTIDE SEQUENCE [LARGE SCALE GENOMIC DNA]</scope>
    <source>
        <strain evidence="1">WTNN_2</strain>
        <tissue evidence="1">Leaf</tissue>
    </source>
</reference>
<evidence type="ECO:0000313" key="1">
    <source>
        <dbReference type="EMBL" id="KAL3821502.1"/>
    </source>
</evidence>
<dbReference type="AlphaFoldDB" id="A0ABD3SAL9"/>
<accession>A0ABD3SAL9</accession>